<evidence type="ECO:0000256" key="4">
    <source>
        <dbReference type="ARBA" id="ARBA00022989"/>
    </source>
</evidence>
<feature type="transmembrane region" description="Helical" evidence="7">
    <location>
        <begin position="258"/>
        <end position="284"/>
    </location>
</feature>
<reference evidence="8 9" key="1">
    <citation type="submission" date="2018-05" db="EMBL/GenBank/DDBJ databases">
        <title>Nocardioides silvaticus genome.</title>
        <authorList>
            <person name="Li C."/>
            <person name="Wang G."/>
        </authorList>
    </citation>
    <scope>NUCLEOTIDE SEQUENCE [LARGE SCALE GENOMIC DNA]</scope>
    <source>
        <strain evidence="8 9">CCTCC AB 2018079</strain>
    </source>
</reference>
<feature type="transmembrane region" description="Helical" evidence="7">
    <location>
        <begin position="43"/>
        <end position="64"/>
    </location>
</feature>
<dbReference type="EMBL" id="QGDD01000001">
    <property type="protein sequence ID" value="PWN04995.1"/>
    <property type="molecule type" value="Genomic_DNA"/>
</dbReference>
<dbReference type="PANTHER" id="PTHR30213:SF1">
    <property type="entry name" value="INNER MEMBRANE PROTEIN YHJD"/>
    <property type="match status" value="1"/>
</dbReference>
<evidence type="ECO:0000313" key="9">
    <source>
        <dbReference type="Proteomes" id="UP000245507"/>
    </source>
</evidence>
<dbReference type="OrthoDB" id="4127374at2"/>
<dbReference type="Pfam" id="PF03631">
    <property type="entry name" value="Virul_fac_BrkB"/>
    <property type="match status" value="1"/>
</dbReference>
<gene>
    <name evidence="8" type="ORF">DJ010_03080</name>
</gene>
<dbReference type="Proteomes" id="UP000245507">
    <property type="component" value="Unassembled WGS sequence"/>
</dbReference>
<feature type="transmembrane region" description="Helical" evidence="7">
    <location>
        <begin position="150"/>
        <end position="174"/>
    </location>
</feature>
<evidence type="ECO:0000313" key="8">
    <source>
        <dbReference type="EMBL" id="PWN04995.1"/>
    </source>
</evidence>
<feature type="compositionally biased region" description="Basic and acidic residues" evidence="6">
    <location>
        <begin position="309"/>
        <end position="320"/>
    </location>
</feature>
<protein>
    <submittedName>
        <fullName evidence="8">Ribonuclease BN</fullName>
    </submittedName>
</protein>
<feature type="region of interest" description="Disordered" evidence="6">
    <location>
        <begin position="292"/>
        <end position="326"/>
    </location>
</feature>
<feature type="transmembrane region" description="Helical" evidence="7">
    <location>
        <begin position="223"/>
        <end position="246"/>
    </location>
</feature>
<accession>A0A316TPN5</accession>
<evidence type="ECO:0000256" key="7">
    <source>
        <dbReference type="SAM" id="Phobius"/>
    </source>
</evidence>
<dbReference type="AlphaFoldDB" id="A0A316TPN5"/>
<name>A0A316TPN5_9ACTN</name>
<feature type="transmembrane region" description="Helical" evidence="7">
    <location>
        <begin position="186"/>
        <end position="211"/>
    </location>
</feature>
<dbReference type="PANTHER" id="PTHR30213">
    <property type="entry name" value="INNER MEMBRANE PROTEIN YHJD"/>
    <property type="match status" value="1"/>
</dbReference>
<keyword evidence="2" id="KW-1003">Cell membrane</keyword>
<dbReference type="InterPro" id="IPR017039">
    <property type="entry name" value="Virul_fac_BrkB"/>
</dbReference>
<organism evidence="8 9">
    <name type="scientific">Nocardioides silvaticus</name>
    <dbReference type="NCBI Taxonomy" id="2201891"/>
    <lineage>
        <taxon>Bacteria</taxon>
        <taxon>Bacillati</taxon>
        <taxon>Actinomycetota</taxon>
        <taxon>Actinomycetes</taxon>
        <taxon>Propionibacteriales</taxon>
        <taxon>Nocardioidaceae</taxon>
        <taxon>Nocardioides</taxon>
    </lineage>
</organism>
<feature type="transmembrane region" description="Helical" evidence="7">
    <location>
        <begin position="102"/>
        <end position="121"/>
    </location>
</feature>
<dbReference type="GO" id="GO:0005886">
    <property type="term" value="C:plasma membrane"/>
    <property type="evidence" value="ECO:0007669"/>
    <property type="project" value="UniProtKB-SubCell"/>
</dbReference>
<evidence type="ECO:0000256" key="2">
    <source>
        <dbReference type="ARBA" id="ARBA00022475"/>
    </source>
</evidence>
<keyword evidence="3 7" id="KW-0812">Transmembrane</keyword>
<comment type="caution">
    <text evidence="8">The sequence shown here is derived from an EMBL/GenBank/DDBJ whole genome shotgun (WGS) entry which is preliminary data.</text>
</comment>
<evidence type="ECO:0000256" key="3">
    <source>
        <dbReference type="ARBA" id="ARBA00022692"/>
    </source>
</evidence>
<keyword evidence="5 7" id="KW-0472">Membrane</keyword>
<evidence type="ECO:0000256" key="5">
    <source>
        <dbReference type="ARBA" id="ARBA00023136"/>
    </source>
</evidence>
<proteinExistence type="predicted"/>
<sequence>MVDKVKRRVADAREHRPLLDQAVRTVEHYGNVKGNIQAGAVTYFAFISFFPILALAFAIIGFVARVYDGAESDLVDAINSVLPGLVGEGEGQISLRDIRDSAPGILSVGIVVVLYSGLGWLSSMRDALIVMFELPEREQPSFVVGKIRDLVGLATLGLILMVAVGVSGVVRGLSEEILEWMGLGSGFGWLLGVIAVVVGLAANALLFFAFFKVLADPELPARALWSGALLGAIGFEVLKQVSQLLLQSTANSPAFQAFGIALILVVWINYFSRVVMYAAAWAYVHPTSRALRPEGAAPVEGPPSPPLPWRERLEADRENESPASRAAVPFAAGSAATLALVALLRRGGR</sequence>
<keyword evidence="9" id="KW-1185">Reference proteome</keyword>
<evidence type="ECO:0000256" key="6">
    <source>
        <dbReference type="SAM" id="MobiDB-lite"/>
    </source>
</evidence>
<evidence type="ECO:0000256" key="1">
    <source>
        <dbReference type="ARBA" id="ARBA00004651"/>
    </source>
</evidence>
<keyword evidence="4 7" id="KW-1133">Transmembrane helix</keyword>
<comment type="subcellular location">
    <subcellularLocation>
        <location evidence="1">Cell membrane</location>
        <topology evidence="1">Multi-pass membrane protein</topology>
    </subcellularLocation>
</comment>